<dbReference type="RefSeq" id="YP_009046533.1">
    <property type="nucleotide sequence ID" value="NC_024450.1"/>
</dbReference>
<dbReference type="EMBL" id="KJ668231">
    <property type="protein sequence ID" value="AID52739.1"/>
    <property type="molecule type" value="Genomic_DNA"/>
</dbReference>
<evidence type="ECO:0000313" key="5">
    <source>
        <dbReference type="EMBL" id="AID52739.1"/>
    </source>
</evidence>
<comment type="subcellular location">
    <subcellularLocation>
        <location evidence="4">Virion</location>
    </subcellularLocation>
    <subcellularLocation>
        <location evidence="4">Host nucleus</location>
    </subcellularLocation>
</comment>
<keyword evidence="3 4" id="KW-0946">Virion</keyword>
<comment type="similarity">
    <text evidence="4">Belongs to the herpesviridae small capsomere-interacting protein family.</text>
</comment>
<dbReference type="HAMAP" id="MF_04020">
    <property type="entry name" value="HSV_SCP_alphahv"/>
    <property type="match status" value="1"/>
</dbReference>
<protein>
    <recommendedName>
        <fullName evidence="4">Small capsomere-interacting protein</fullName>
    </recommendedName>
</protein>
<reference evidence="5 6" key="1">
    <citation type="journal article" date="2014" name="Virus Res.">
        <title>Molecular characterization of the complete genome of falconid herpesvirus strain S-18.</title>
        <authorList>
            <person name="Spatz S.J."/>
            <person name="Volkening J.D."/>
            <person name="Ross T.A."/>
        </authorList>
    </citation>
    <scope>NUCLEOTIDE SEQUENCE [LARGE SCALE GENOMIC DNA]</scope>
    <source>
        <strain evidence="5">S-18</strain>
    </source>
</reference>
<gene>
    <name evidence="4" type="primary">SCP</name>
    <name evidence="5" type="ORF">FaHV1S18_049</name>
</gene>
<dbReference type="InterPro" id="IPR007584">
    <property type="entry name" value="Herpes_UL35"/>
</dbReference>
<dbReference type="Proteomes" id="UP000146149">
    <property type="component" value="Segment"/>
</dbReference>
<evidence type="ECO:0000313" key="6">
    <source>
        <dbReference type="Proteomes" id="UP000146149"/>
    </source>
</evidence>
<keyword evidence="2 4" id="KW-1048">Host nucleus</keyword>
<accession>A0A068EVY6</accession>
<dbReference type="GO" id="GO:0042025">
    <property type="term" value="C:host cell nucleus"/>
    <property type="evidence" value="ECO:0007669"/>
    <property type="project" value="UniProtKB-SubCell"/>
</dbReference>
<dbReference type="Pfam" id="PF04496">
    <property type="entry name" value="Herpes_UL35"/>
    <property type="match status" value="1"/>
</dbReference>
<comment type="subunit">
    <text evidence="4">Interacts with the major capsid protein/MCP.</text>
</comment>
<dbReference type="GeneID" id="19738337"/>
<evidence type="ECO:0000256" key="2">
    <source>
        <dbReference type="ARBA" id="ARBA00022562"/>
    </source>
</evidence>
<evidence type="ECO:0000256" key="1">
    <source>
        <dbReference type="ARBA" id="ARBA00022561"/>
    </source>
</evidence>
<name>A0A068EVY6_9ALPH</name>
<dbReference type="GO" id="GO:0016032">
    <property type="term" value="P:viral process"/>
    <property type="evidence" value="ECO:0007669"/>
    <property type="project" value="UniProtKB-UniRule"/>
</dbReference>
<evidence type="ECO:0000256" key="3">
    <source>
        <dbReference type="ARBA" id="ARBA00022844"/>
    </source>
</evidence>
<sequence>MANKDSARKDAGRKDVGPFDPVNLDTYRLDLLKEVPLIDLINALNDLPVHTEFAGQKTQADARGIILKAIALGFATMRHRHDTHTLMRTPMFAMEDGASWARPTIGLKRTFPPGLHTTVYEGHRRSEGGPE</sequence>
<organism evidence="5 6">
    <name type="scientific">Falconid herpesvirus 1</name>
    <dbReference type="NCBI Taxonomy" id="1510155"/>
    <lineage>
        <taxon>Viruses</taxon>
        <taxon>Duplodnaviria</taxon>
        <taxon>Heunggongvirae</taxon>
        <taxon>Peploviricota</taxon>
        <taxon>Herviviricetes</taxon>
        <taxon>Herpesvirales</taxon>
        <taxon>Orthoherpesviridae</taxon>
        <taxon>Alphaherpesvirinae</taxon>
        <taxon>Mardivirus</taxon>
        <taxon>Mardivirus columbidalpha1</taxon>
    </lineage>
</organism>
<proteinExistence type="inferred from homology"/>
<dbReference type="GO" id="GO:0019028">
    <property type="term" value="C:viral capsid"/>
    <property type="evidence" value="ECO:0007669"/>
    <property type="project" value="UniProtKB-UniRule"/>
</dbReference>
<dbReference type="KEGG" id="vg:19738337"/>
<keyword evidence="1 4" id="KW-0167">Capsid protein</keyword>
<comment type="function">
    <text evidence="4">Participates in the assembly of the infectious particles by decorating the outer surface of the capsid shell and thus forming a layer between the capsid and the tegument. Complexes composed of the major capsid protein and small capsomere-interacting protein/SCP assemble together in the host cytoplasm and are translocated to the nucleus, where they accumulate and participate in capsid assembly.</text>
</comment>
<dbReference type="OrthoDB" id="22298at10239"/>
<evidence type="ECO:0000256" key="4">
    <source>
        <dbReference type="HAMAP-Rule" id="MF_04020"/>
    </source>
</evidence>